<dbReference type="InterPro" id="IPR036291">
    <property type="entry name" value="NAD(P)-bd_dom_sf"/>
</dbReference>
<dbReference type="eggNOG" id="COG1028">
    <property type="taxonomic scope" value="Bacteria"/>
</dbReference>
<dbReference type="PROSITE" id="PS00061">
    <property type="entry name" value="ADH_SHORT"/>
    <property type="match status" value="1"/>
</dbReference>
<dbReference type="NCBIfam" id="TIGR01830">
    <property type="entry name" value="3oxo_ACP_reduc"/>
    <property type="match status" value="1"/>
</dbReference>
<feature type="binding site" evidence="4">
    <location>
        <position position="38"/>
    </location>
    <ligand>
        <name>NADP(+)</name>
        <dbReference type="ChEBI" id="CHEBI:58349"/>
    </ligand>
</feature>
<evidence type="ECO:0000313" key="7">
    <source>
        <dbReference type="EMBL" id="AHC73610.1"/>
    </source>
</evidence>
<dbReference type="InterPro" id="IPR020904">
    <property type="entry name" value="Sc_DH/Rdtase_CS"/>
</dbReference>
<dbReference type="PANTHER" id="PTHR42879">
    <property type="entry name" value="3-OXOACYL-(ACYL-CARRIER-PROTEIN) REDUCTASE"/>
    <property type="match status" value="1"/>
</dbReference>
<evidence type="ECO:0000256" key="4">
    <source>
        <dbReference type="PIRSR" id="PIRSR611284-2"/>
    </source>
</evidence>
<dbReference type="CDD" id="cd05333">
    <property type="entry name" value="BKR_SDR_c"/>
    <property type="match status" value="1"/>
</dbReference>
<sequence length="246" mass="26046">MFDLSDKIALVTGATGGIGFAVAENLHRQGAHVVLSGTRQMVLEEKAAMLGDRVSIVFCNLGDKDSVKSLPKTVEASIGAPVDILINNAGITRDQMLVRMKDEDWDQVISINLTSCFLLSRSLIRSMIRKRWGRIISISSIVGTTGNPGQTNYAAAKAGLVGFSKALAAEVASRGITVNVIAPGLIATAMTDALPYEQKEKLLENVPARRLGTTDDIAASVLYLASEEAGYVTGATIHVNGGMAML</sequence>
<dbReference type="GO" id="GO:0006633">
    <property type="term" value="P:fatty acid biosynthetic process"/>
    <property type="evidence" value="ECO:0007669"/>
    <property type="project" value="UniProtKB-UniPathway"/>
</dbReference>
<keyword evidence="5" id="KW-0276">Fatty acid metabolism</keyword>
<comment type="similarity">
    <text evidence="1 5">Belongs to the short-chain dehydrogenases/reductases (SDR) family.</text>
</comment>
<keyword evidence="8" id="KW-1185">Reference proteome</keyword>
<name>V9TWA6_9PROT</name>
<dbReference type="Pfam" id="PF13561">
    <property type="entry name" value="adh_short_C2"/>
    <property type="match status" value="1"/>
</dbReference>
<dbReference type="PATRIC" id="fig|1401328.3.peg.381"/>
<dbReference type="HOGENOM" id="CLU_010194_1_3_5"/>
<evidence type="ECO:0000256" key="2">
    <source>
        <dbReference type="ARBA" id="ARBA00023002"/>
    </source>
</evidence>
<keyword evidence="4 5" id="KW-0521">NADP</keyword>
<reference evidence="7 8" key="1">
    <citation type="journal article" date="2013" name="PLoS ONE">
        <title>Bacterial endosymbiosis in a chordate host: long-term co-evolution and conservation of secondary metabolism.</title>
        <authorList>
            <person name="Kwan J.C."/>
            <person name="Schmidt E.W."/>
        </authorList>
    </citation>
    <scope>NUCLEOTIDE SEQUENCE [LARGE SCALE GENOMIC DNA]</scope>
    <source>
        <strain evidence="8">faulkneri L5</strain>
    </source>
</reference>
<dbReference type="Proteomes" id="UP000018700">
    <property type="component" value="Chromosome"/>
</dbReference>
<comment type="subunit">
    <text evidence="5">Homotetramer.</text>
</comment>
<evidence type="ECO:0000256" key="3">
    <source>
        <dbReference type="PIRSR" id="PIRSR611284-1"/>
    </source>
</evidence>
<evidence type="ECO:0000259" key="6">
    <source>
        <dbReference type="SMART" id="SM00822"/>
    </source>
</evidence>
<dbReference type="UniPathway" id="UPA00094"/>
<dbReference type="FunFam" id="3.40.50.720:FF:000173">
    <property type="entry name" value="3-oxoacyl-[acyl-carrier protein] reductase"/>
    <property type="match status" value="1"/>
</dbReference>
<gene>
    <name evidence="7" type="primary">fabG</name>
    <name evidence="7" type="ORF">P856_389</name>
</gene>
<feature type="domain" description="Ketoreductase" evidence="6">
    <location>
        <begin position="7"/>
        <end position="189"/>
    </location>
</feature>
<dbReference type="GO" id="GO:0051287">
    <property type="term" value="F:NAD binding"/>
    <property type="evidence" value="ECO:0007669"/>
    <property type="project" value="UniProtKB-UniRule"/>
</dbReference>
<comment type="pathway">
    <text evidence="5">Lipid metabolism; fatty acid biosynthesis.</text>
</comment>
<dbReference type="KEGG" id="efk:P856_389"/>
<keyword evidence="5" id="KW-0275">Fatty acid biosynthesis</keyword>
<dbReference type="OrthoDB" id="9804774at2"/>
<feature type="binding site" evidence="4">
    <location>
        <position position="88"/>
    </location>
    <ligand>
        <name>NADP(+)</name>
        <dbReference type="ChEBI" id="CHEBI:58349"/>
    </ligand>
</feature>
<dbReference type="InterPro" id="IPR011284">
    <property type="entry name" value="3oxo_ACP_reduc"/>
</dbReference>
<dbReference type="STRING" id="1401328.P856_389"/>
<dbReference type="EMBL" id="CP006745">
    <property type="protein sequence ID" value="AHC73610.1"/>
    <property type="molecule type" value="Genomic_DNA"/>
</dbReference>
<dbReference type="InterPro" id="IPR057326">
    <property type="entry name" value="KR_dom"/>
</dbReference>
<evidence type="ECO:0000256" key="5">
    <source>
        <dbReference type="RuleBase" id="RU366074"/>
    </source>
</evidence>
<dbReference type="NCBIfam" id="NF009464">
    <property type="entry name" value="PRK12824.1"/>
    <property type="match status" value="1"/>
</dbReference>
<comment type="function">
    <text evidence="5">Catalyzes the NADPH-dependent reduction of beta-ketoacyl-ACP substrates to beta-hydroxyacyl-ACP products, the first reductive step in the elongation cycle of fatty acid biosynthesis.</text>
</comment>
<dbReference type="GO" id="GO:0004316">
    <property type="term" value="F:3-oxoacyl-[acyl-carrier-protein] reductase (NADPH) activity"/>
    <property type="evidence" value="ECO:0007669"/>
    <property type="project" value="UniProtKB-UniRule"/>
</dbReference>
<dbReference type="SUPFAM" id="SSF51735">
    <property type="entry name" value="NAD(P)-binding Rossmann-fold domains"/>
    <property type="match status" value="1"/>
</dbReference>
<organism evidence="7 8">
    <name type="scientific">Candidatus Endolissoclinum faulkneri L5</name>
    <dbReference type="NCBI Taxonomy" id="1401328"/>
    <lineage>
        <taxon>Bacteria</taxon>
        <taxon>Pseudomonadati</taxon>
        <taxon>Pseudomonadota</taxon>
        <taxon>Alphaproteobacteria</taxon>
        <taxon>Rhodospirillales</taxon>
        <taxon>Rhodospirillaceae</taxon>
        <taxon>Candidatus Endolissoclinum</taxon>
    </lineage>
</organism>
<dbReference type="AlphaFoldDB" id="V9TWA6"/>
<dbReference type="InterPro" id="IPR002347">
    <property type="entry name" value="SDR_fam"/>
</dbReference>
<evidence type="ECO:0000256" key="1">
    <source>
        <dbReference type="ARBA" id="ARBA00006484"/>
    </source>
</evidence>
<dbReference type="PRINTS" id="PR00080">
    <property type="entry name" value="SDRFAMILY"/>
</dbReference>
<protein>
    <recommendedName>
        <fullName evidence="5">3-oxoacyl-[acyl-carrier-protein] reductase</fullName>
        <ecNumber evidence="5">1.1.1.100</ecNumber>
    </recommendedName>
</protein>
<keyword evidence="2 5" id="KW-0560">Oxidoreductase</keyword>
<accession>V9TWA6</accession>
<feature type="binding site" evidence="4">
    <location>
        <begin position="153"/>
        <end position="157"/>
    </location>
    <ligand>
        <name>NADP(+)</name>
        <dbReference type="ChEBI" id="CHEBI:58349"/>
    </ligand>
</feature>
<feature type="active site" description="Proton acceptor" evidence="3">
    <location>
        <position position="153"/>
    </location>
</feature>
<feature type="binding site" evidence="4">
    <location>
        <position position="186"/>
    </location>
    <ligand>
        <name>NADP(+)</name>
        <dbReference type="ChEBI" id="CHEBI:58349"/>
    </ligand>
</feature>
<dbReference type="Gene3D" id="3.40.50.720">
    <property type="entry name" value="NAD(P)-binding Rossmann-like Domain"/>
    <property type="match status" value="1"/>
</dbReference>
<dbReference type="PRINTS" id="PR00081">
    <property type="entry name" value="GDHRDH"/>
</dbReference>
<dbReference type="SMART" id="SM00822">
    <property type="entry name" value="PKS_KR"/>
    <property type="match status" value="1"/>
</dbReference>
<dbReference type="NCBIfam" id="NF009466">
    <property type="entry name" value="PRK12826.1-2"/>
    <property type="match status" value="1"/>
</dbReference>
<dbReference type="PANTHER" id="PTHR42879:SF2">
    <property type="entry name" value="3-OXOACYL-[ACYL-CARRIER-PROTEIN] REDUCTASE FABG"/>
    <property type="match status" value="1"/>
</dbReference>
<keyword evidence="5" id="KW-0443">Lipid metabolism</keyword>
<keyword evidence="5" id="KW-0444">Lipid biosynthesis</keyword>
<dbReference type="InterPro" id="IPR050259">
    <property type="entry name" value="SDR"/>
</dbReference>
<dbReference type="EC" id="1.1.1.100" evidence="5"/>
<comment type="catalytic activity">
    <reaction evidence="5">
        <text>a (3R)-hydroxyacyl-[ACP] + NADP(+) = a 3-oxoacyl-[ACP] + NADPH + H(+)</text>
        <dbReference type="Rhea" id="RHEA:17397"/>
        <dbReference type="Rhea" id="RHEA-COMP:9916"/>
        <dbReference type="Rhea" id="RHEA-COMP:9945"/>
        <dbReference type="ChEBI" id="CHEBI:15378"/>
        <dbReference type="ChEBI" id="CHEBI:57783"/>
        <dbReference type="ChEBI" id="CHEBI:58349"/>
        <dbReference type="ChEBI" id="CHEBI:78776"/>
        <dbReference type="ChEBI" id="CHEBI:78827"/>
        <dbReference type="EC" id="1.1.1.100"/>
    </reaction>
</comment>
<evidence type="ECO:0000313" key="8">
    <source>
        <dbReference type="Proteomes" id="UP000018700"/>
    </source>
</evidence>
<dbReference type="RefSeq" id="WP_025300490.1">
    <property type="nucleotide sequence ID" value="NZ_CP006745.1"/>
</dbReference>
<proteinExistence type="inferred from homology"/>